<evidence type="ECO:0008006" key="3">
    <source>
        <dbReference type="Google" id="ProtNLM"/>
    </source>
</evidence>
<dbReference type="EMBL" id="CP139558">
    <property type="protein sequence ID" value="WPU94835.1"/>
    <property type="molecule type" value="Genomic_DNA"/>
</dbReference>
<accession>A0ABZ0TTR1</accession>
<reference evidence="1 2" key="1">
    <citation type="submission" date="2023-11" db="EMBL/GenBank/DDBJ databases">
        <title>Analysis of the Genomes of Mucilaginibacter gossypii cycad 4 and M. sabulilitoris SNA2: microbes with the potential for plant growth promotion.</title>
        <authorList>
            <person name="Hirsch A.M."/>
            <person name="Humm E."/>
            <person name="Rubbi M."/>
            <person name="Del Vecchio G."/>
            <person name="Ha S.M."/>
            <person name="Pellegrini M."/>
            <person name="Gunsalus R.P."/>
        </authorList>
    </citation>
    <scope>NUCLEOTIDE SEQUENCE [LARGE SCALE GENOMIC DNA]</scope>
    <source>
        <strain evidence="1 2">SNA2</strain>
    </source>
</reference>
<organism evidence="1 2">
    <name type="scientific">Mucilaginibacter sabulilitoris</name>
    <dbReference type="NCBI Taxonomy" id="1173583"/>
    <lineage>
        <taxon>Bacteria</taxon>
        <taxon>Pseudomonadati</taxon>
        <taxon>Bacteroidota</taxon>
        <taxon>Sphingobacteriia</taxon>
        <taxon>Sphingobacteriales</taxon>
        <taxon>Sphingobacteriaceae</taxon>
        <taxon>Mucilaginibacter</taxon>
    </lineage>
</organism>
<name>A0ABZ0TTR1_9SPHI</name>
<evidence type="ECO:0000313" key="2">
    <source>
        <dbReference type="Proteomes" id="UP001324380"/>
    </source>
</evidence>
<evidence type="ECO:0000313" key="1">
    <source>
        <dbReference type="EMBL" id="WPU94835.1"/>
    </source>
</evidence>
<dbReference type="RefSeq" id="WP_321563950.1">
    <property type="nucleotide sequence ID" value="NZ_CP139558.1"/>
</dbReference>
<sequence>MPLTESYQKGWKRLFVLSPEVKKSDEAEFYQQILNAINQVQYHYDASFKKPKRKGHWHRYWFDELPKLTMISSRDWQVNKDQLSDEQRACFKLVKFWDERTYRWSYYYKFIMPELFKISIVPHIIDTITIGDALLEQRLGWIDNHIENNNLYWKLRKLQNGNRYKG</sequence>
<protein>
    <recommendedName>
        <fullName evidence="3">Transposase</fullName>
    </recommendedName>
</protein>
<keyword evidence="2" id="KW-1185">Reference proteome</keyword>
<gene>
    <name evidence="1" type="ORF">SNE25_04775</name>
</gene>
<proteinExistence type="predicted"/>
<dbReference type="Proteomes" id="UP001324380">
    <property type="component" value="Chromosome"/>
</dbReference>